<dbReference type="RefSeq" id="WP_093193662.1">
    <property type="nucleotide sequence ID" value="NZ_FNEV01000005.1"/>
</dbReference>
<protein>
    <submittedName>
        <fullName evidence="2">Uncharacterized protein</fullName>
    </submittedName>
</protein>
<dbReference type="AlphaFoldDB" id="A0A1G8TS51"/>
<proteinExistence type="predicted"/>
<organism evidence="2 3">
    <name type="scientific">Salimicrobium halophilum</name>
    <dbReference type="NCBI Taxonomy" id="86666"/>
    <lineage>
        <taxon>Bacteria</taxon>
        <taxon>Bacillati</taxon>
        <taxon>Bacillota</taxon>
        <taxon>Bacilli</taxon>
        <taxon>Bacillales</taxon>
        <taxon>Bacillaceae</taxon>
        <taxon>Salimicrobium</taxon>
    </lineage>
</organism>
<dbReference type="OrthoDB" id="1443299at2"/>
<gene>
    <name evidence="2" type="ORF">SAMN04490247_1933</name>
</gene>
<dbReference type="EMBL" id="FNEV01000005">
    <property type="protein sequence ID" value="SDJ44263.1"/>
    <property type="molecule type" value="Genomic_DNA"/>
</dbReference>
<dbReference type="STRING" id="86666.SAMN04490247_1933"/>
<feature type="transmembrane region" description="Helical" evidence="1">
    <location>
        <begin position="86"/>
        <end position="108"/>
    </location>
</feature>
<sequence length="155" mass="17195">MLKKLGTWIGTIAGVALGSFMYAIEKIFGLSVYTLLLNVDFIPGLRHAMGNPALEWLLHLIVSWVIGILFVYVLHHWNKQTSPFRYVLSGILSLGAASTYVPLTILAIQPTPSITDKEAVSYWLIGHGIYAYVLVWSYDLLLGKKHSSYFGLAPA</sequence>
<evidence type="ECO:0000256" key="1">
    <source>
        <dbReference type="SAM" id="Phobius"/>
    </source>
</evidence>
<keyword evidence="1" id="KW-1133">Transmembrane helix</keyword>
<feature type="transmembrane region" description="Helical" evidence="1">
    <location>
        <begin position="120"/>
        <end position="141"/>
    </location>
</feature>
<dbReference type="Proteomes" id="UP000199225">
    <property type="component" value="Unassembled WGS sequence"/>
</dbReference>
<evidence type="ECO:0000313" key="2">
    <source>
        <dbReference type="EMBL" id="SDJ44263.1"/>
    </source>
</evidence>
<feature type="transmembrane region" description="Helical" evidence="1">
    <location>
        <begin position="56"/>
        <end position="74"/>
    </location>
</feature>
<feature type="transmembrane region" description="Helical" evidence="1">
    <location>
        <begin position="12"/>
        <end position="36"/>
    </location>
</feature>
<evidence type="ECO:0000313" key="3">
    <source>
        <dbReference type="Proteomes" id="UP000199225"/>
    </source>
</evidence>
<accession>A0A1G8TS51</accession>
<keyword evidence="1" id="KW-0812">Transmembrane</keyword>
<name>A0A1G8TS51_9BACI</name>
<keyword evidence="1" id="KW-0472">Membrane</keyword>
<keyword evidence="3" id="KW-1185">Reference proteome</keyword>
<reference evidence="3" key="1">
    <citation type="submission" date="2016-10" db="EMBL/GenBank/DDBJ databases">
        <authorList>
            <person name="Varghese N."/>
            <person name="Submissions S."/>
        </authorList>
    </citation>
    <scope>NUCLEOTIDE SEQUENCE [LARGE SCALE GENOMIC DNA]</scope>
    <source>
        <strain evidence="3">DSM 4771</strain>
    </source>
</reference>